<feature type="domain" description="Beta-lactamase class A catalytic" evidence="1">
    <location>
        <begin position="65"/>
        <end position="338"/>
    </location>
</feature>
<dbReference type="Proteomes" id="UP000292262">
    <property type="component" value="Unassembled WGS sequence"/>
</dbReference>
<evidence type="ECO:0000259" key="1">
    <source>
        <dbReference type="Pfam" id="PF13354"/>
    </source>
</evidence>
<dbReference type="Gene3D" id="3.40.710.10">
    <property type="entry name" value="DD-peptidase/beta-lactamase superfamily"/>
    <property type="match status" value="1"/>
</dbReference>
<dbReference type="EMBL" id="SGXE01000002">
    <property type="protein sequence ID" value="RZS93408.1"/>
    <property type="molecule type" value="Genomic_DNA"/>
</dbReference>
<dbReference type="GO" id="GO:0008800">
    <property type="term" value="F:beta-lactamase activity"/>
    <property type="evidence" value="ECO:0007669"/>
    <property type="project" value="InterPro"/>
</dbReference>
<accession>A0A4Q7P247</accession>
<name>A0A4Q7P247_9FLAO</name>
<sequence>MKSLLKFFVVLLLVSCQKRTPLERVLTSDIPEIQKVMQQPEAYELQILYTTIDYDNDGTVALTDYSYQVNDSSYFYPASTVKFPIALLALEKVKALQQQGMEIDRTTPFKIEGDSLVTTLAQEITKLFAISDNDAYNRLFEFLGQEYINSKLAQKHLKGSIRHRLATASADDKRTKAVTFYKNIEPAADTHFHISSKENTLPPQLSLAKLKKGKGYYSGDQLIHAPMDFSRKNYLPLSTLHQMMKRLHFPNTFSPEEQFHIDESQQDFVFTAMKKLPYKAGYDRKEYYDSYVKFFMYGDTKENIPDHIQIVNKVGYAYGYLTETAYIQDINNDVAFILSATLHVNENQIYNDDHYEYEAIGIPFLAALGKLIYKNEVATQR</sequence>
<reference evidence="2 3" key="1">
    <citation type="submission" date="2019-02" db="EMBL/GenBank/DDBJ databases">
        <title>Genomic Encyclopedia of Type Strains, Phase IV (KMG-IV): sequencing the most valuable type-strain genomes for metagenomic binning, comparative biology and taxonomic classification.</title>
        <authorList>
            <person name="Goeker M."/>
        </authorList>
    </citation>
    <scope>NUCLEOTIDE SEQUENCE [LARGE SCALE GENOMIC DNA]</scope>
    <source>
        <strain evidence="2 3">DSM 17196</strain>
    </source>
</reference>
<comment type="caution">
    <text evidence="2">The sequence shown here is derived from an EMBL/GenBank/DDBJ whole genome shotgun (WGS) entry which is preliminary data.</text>
</comment>
<dbReference type="GO" id="GO:0030655">
    <property type="term" value="P:beta-lactam antibiotic catabolic process"/>
    <property type="evidence" value="ECO:0007669"/>
    <property type="project" value="InterPro"/>
</dbReference>
<evidence type="ECO:0000313" key="3">
    <source>
        <dbReference type="Proteomes" id="UP000292262"/>
    </source>
</evidence>
<proteinExistence type="predicted"/>
<keyword evidence="3" id="KW-1185">Reference proteome</keyword>
<dbReference type="OrthoDB" id="1884322at2"/>
<protein>
    <submittedName>
        <fullName evidence="2">Beta-lactamase family protein</fullName>
    </submittedName>
</protein>
<dbReference type="AlphaFoldDB" id="A0A4Q7P247"/>
<gene>
    <name evidence="2" type="ORF">EV197_1986</name>
</gene>
<dbReference type="Pfam" id="PF13354">
    <property type="entry name" value="Beta-lactamase2"/>
    <property type="match status" value="1"/>
</dbReference>
<organism evidence="2 3">
    <name type="scientific">Aquimarina brevivitae</name>
    <dbReference type="NCBI Taxonomy" id="323412"/>
    <lineage>
        <taxon>Bacteria</taxon>
        <taxon>Pseudomonadati</taxon>
        <taxon>Bacteroidota</taxon>
        <taxon>Flavobacteriia</taxon>
        <taxon>Flavobacteriales</taxon>
        <taxon>Flavobacteriaceae</taxon>
        <taxon>Aquimarina</taxon>
    </lineage>
</organism>
<dbReference type="SUPFAM" id="SSF56601">
    <property type="entry name" value="beta-lactamase/transpeptidase-like"/>
    <property type="match status" value="1"/>
</dbReference>
<evidence type="ECO:0000313" key="2">
    <source>
        <dbReference type="EMBL" id="RZS93408.1"/>
    </source>
</evidence>
<dbReference type="InterPro" id="IPR045155">
    <property type="entry name" value="Beta-lactam_cat"/>
</dbReference>
<dbReference type="InterPro" id="IPR012338">
    <property type="entry name" value="Beta-lactam/transpept-like"/>
</dbReference>